<proteinExistence type="predicted"/>
<feature type="transmembrane region" description="Helical" evidence="6">
    <location>
        <begin position="25"/>
        <end position="50"/>
    </location>
</feature>
<dbReference type="AlphaFoldDB" id="A0A1H2ALS4"/>
<evidence type="ECO:0000256" key="4">
    <source>
        <dbReference type="ARBA" id="ARBA00022989"/>
    </source>
</evidence>
<gene>
    <name evidence="7" type="ORF">SAMN04489716_3946</name>
</gene>
<feature type="transmembrane region" description="Helical" evidence="6">
    <location>
        <begin position="300"/>
        <end position="324"/>
    </location>
</feature>
<evidence type="ECO:0000256" key="5">
    <source>
        <dbReference type="ARBA" id="ARBA00023136"/>
    </source>
</evidence>
<evidence type="ECO:0000256" key="1">
    <source>
        <dbReference type="ARBA" id="ARBA00004651"/>
    </source>
</evidence>
<evidence type="ECO:0000256" key="6">
    <source>
        <dbReference type="SAM" id="Phobius"/>
    </source>
</evidence>
<keyword evidence="4 6" id="KW-1133">Transmembrane helix</keyword>
<evidence type="ECO:0000313" key="7">
    <source>
        <dbReference type="EMBL" id="SDT46883.1"/>
    </source>
</evidence>
<feature type="transmembrane region" description="Helical" evidence="6">
    <location>
        <begin position="101"/>
        <end position="120"/>
    </location>
</feature>
<accession>A0A1H2ALS4</accession>
<dbReference type="STRING" id="113562.SAMN04489716_3946"/>
<dbReference type="PANTHER" id="PTHR30250">
    <property type="entry name" value="PST FAMILY PREDICTED COLANIC ACID TRANSPORTER"/>
    <property type="match status" value="1"/>
</dbReference>
<keyword evidence="2" id="KW-1003">Cell membrane</keyword>
<feature type="transmembrane region" description="Helical" evidence="6">
    <location>
        <begin position="150"/>
        <end position="173"/>
    </location>
</feature>
<comment type="subcellular location">
    <subcellularLocation>
        <location evidence="1">Cell membrane</location>
        <topology evidence="1">Multi-pass membrane protein</topology>
    </subcellularLocation>
</comment>
<keyword evidence="3 6" id="KW-0812">Transmembrane</keyword>
<sequence length="401" mass="40143">MAVAVQSAGNLIFHAVIGRFLPAGAYGALGTLLAAMVMLGIPLGALQTAASAHAAAHGANRPASFRSLRAVALWSLPPALATLLCAPLISAYFHLDGSGEAAQLAPYLIVTALVATARGLLLGSRRVSVVAVSYVVATAVRLVAGLGLVLLFGVGGALAATLLSEVAALLVAVRALARDPAGESGGTLRPRAVGGAAVAVTGLFVFSTVDLLLARHHLPTNESGSYVAAATVAKTVLALPAGIMAAVFPRLVAAHGRAGRGRVLGQSLLAVTGPALLGAAVVVAVPALVLRLLYGDQYAGATALVQILAAVAGLTSVVTVLTNAALARRSWVTLVPWAGAALEIALIEFRHGSADQIAVCSAAALLPTLLVIALAEGRAWIGRAAPPHAGTPDLTTRKGTT</sequence>
<feature type="transmembrane region" description="Helical" evidence="6">
    <location>
        <begin position="193"/>
        <end position="214"/>
    </location>
</feature>
<feature type="transmembrane region" description="Helical" evidence="6">
    <location>
        <begin position="127"/>
        <end position="144"/>
    </location>
</feature>
<dbReference type="PANTHER" id="PTHR30250:SF11">
    <property type="entry name" value="O-ANTIGEN TRANSPORTER-RELATED"/>
    <property type="match status" value="1"/>
</dbReference>
<dbReference type="EMBL" id="LT629758">
    <property type="protein sequence ID" value="SDT46883.1"/>
    <property type="molecule type" value="Genomic_DNA"/>
</dbReference>
<dbReference type="InterPro" id="IPR050833">
    <property type="entry name" value="Poly_Biosynth_Transport"/>
</dbReference>
<feature type="transmembrane region" description="Helical" evidence="6">
    <location>
        <begin position="71"/>
        <end position="95"/>
    </location>
</feature>
<keyword evidence="5 6" id="KW-0472">Membrane</keyword>
<feature type="transmembrane region" description="Helical" evidence="6">
    <location>
        <begin position="268"/>
        <end position="294"/>
    </location>
</feature>
<evidence type="ECO:0000256" key="2">
    <source>
        <dbReference type="ARBA" id="ARBA00022475"/>
    </source>
</evidence>
<evidence type="ECO:0000256" key="3">
    <source>
        <dbReference type="ARBA" id="ARBA00022692"/>
    </source>
</evidence>
<evidence type="ECO:0000313" key="8">
    <source>
        <dbReference type="Proteomes" id="UP000198688"/>
    </source>
</evidence>
<dbReference type="GO" id="GO:0005886">
    <property type="term" value="C:plasma membrane"/>
    <property type="evidence" value="ECO:0007669"/>
    <property type="project" value="UniProtKB-SubCell"/>
</dbReference>
<organism evidence="7 8">
    <name type="scientific">Actinoplanes derwentensis</name>
    <dbReference type="NCBI Taxonomy" id="113562"/>
    <lineage>
        <taxon>Bacteria</taxon>
        <taxon>Bacillati</taxon>
        <taxon>Actinomycetota</taxon>
        <taxon>Actinomycetes</taxon>
        <taxon>Micromonosporales</taxon>
        <taxon>Micromonosporaceae</taxon>
        <taxon>Actinoplanes</taxon>
    </lineage>
</organism>
<protein>
    <submittedName>
        <fullName evidence="7">Membrane protein involved in the export of O-antigen and teichoic acid</fullName>
    </submittedName>
</protein>
<name>A0A1H2ALS4_9ACTN</name>
<reference evidence="7 8" key="1">
    <citation type="submission" date="2016-10" db="EMBL/GenBank/DDBJ databases">
        <authorList>
            <person name="de Groot N.N."/>
        </authorList>
    </citation>
    <scope>NUCLEOTIDE SEQUENCE [LARGE SCALE GENOMIC DNA]</scope>
    <source>
        <strain evidence="7 8">DSM 43941</strain>
    </source>
</reference>
<feature type="transmembrane region" description="Helical" evidence="6">
    <location>
        <begin position="226"/>
        <end position="248"/>
    </location>
</feature>
<dbReference type="Proteomes" id="UP000198688">
    <property type="component" value="Chromosome I"/>
</dbReference>
<keyword evidence="8" id="KW-1185">Reference proteome</keyword>